<organism evidence="2 3">
    <name type="scientific">Euphydryas editha</name>
    <name type="common">Edith's checkerspot</name>
    <dbReference type="NCBI Taxonomy" id="104508"/>
    <lineage>
        <taxon>Eukaryota</taxon>
        <taxon>Metazoa</taxon>
        <taxon>Ecdysozoa</taxon>
        <taxon>Arthropoda</taxon>
        <taxon>Hexapoda</taxon>
        <taxon>Insecta</taxon>
        <taxon>Pterygota</taxon>
        <taxon>Neoptera</taxon>
        <taxon>Endopterygota</taxon>
        <taxon>Lepidoptera</taxon>
        <taxon>Glossata</taxon>
        <taxon>Ditrysia</taxon>
        <taxon>Papilionoidea</taxon>
        <taxon>Nymphalidae</taxon>
        <taxon>Nymphalinae</taxon>
        <taxon>Euphydryas</taxon>
    </lineage>
</organism>
<sequence length="213" mass="23784">MTSARFPLRTNDNADVLGVAIFKGFTLVLRSIETLPELNSDYRSILIQLEPDPSSLCPRKSSPTGRNSTLTHSDIPDRIDTVQVAKVDTIGLTSHVKSTSSYHEVATAIEFKRLELHNTILSPIPKIASRKSTNLGRKAAKARLLSSPQYKNKLQDSLQKKQENTENTMDEGKIRRDKGKKTKSKSEDVQISNSEVENEPLYNDSSEDSQTQK</sequence>
<reference evidence="2" key="1">
    <citation type="submission" date="2022-03" db="EMBL/GenBank/DDBJ databases">
        <authorList>
            <person name="Tunstrom K."/>
        </authorList>
    </citation>
    <scope>NUCLEOTIDE SEQUENCE</scope>
</reference>
<feature type="region of interest" description="Disordered" evidence="1">
    <location>
        <begin position="54"/>
        <end position="74"/>
    </location>
</feature>
<protein>
    <submittedName>
        <fullName evidence="2">Uncharacterized protein</fullName>
    </submittedName>
</protein>
<keyword evidence="3" id="KW-1185">Reference proteome</keyword>
<evidence type="ECO:0000256" key="1">
    <source>
        <dbReference type="SAM" id="MobiDB-lite"/>
    </source>
</evidence>
<gene>
    <name evidence="2" type="ORF">EEDITHA_LOCUS3920</name>
</gene>
<dbReference type="Proteomes" id="UP001153954">
    <property type="component" value="Unassembled WGS sequence"/>
</dbReference>
<evidence type="ECO:0000313" key="2">
    <source>
        <dbReference type="EMBL" id="CAH2087683.1"/>
    </source>
</evidence>
<dbReference type="EMBL" id="CAKOGL010000006">
    <property type="protein sequence ID" value="CAH2087683.1"/>
    <property type="molecule type" value="Genomic_DNA"/>
</dbReference>
<feature type="compositionally biased region" description="Polar residues" evidence="1">
    <location>
        <begin position="61"/>
        <end position="72"/>
    </location>
</feature>
<name>A0AAU9TLV9_EUPED</name>
<evidence type="ECO:0000313" key="3">
    <source>
        <dbReference type="Proteomes" id="UP001153954"/>
    </source>
</evidence>
<feature type="region of interest" description="Disordered" evidence="1">
    <location>
        <begin position="132"/>
        <end position="213"/>
    </location>
</feature>
<accession>A0AAU9TLV9</accession>
<proteinExistence type="predicted"/>
<comment type="caution">
    <text evidence="2">The sequence shown here is derived from an EMBL/GenBank/DDBJ whole genome shotgun (WGS) entry which is preliminary data.</text>
</comment>
<dbReference type="AlphaFoldDB" id="A0AAU9TLV9"/>
<feature type="compositionally biased region" description="Basic and acidic residues" evidence="1">
    <location>
        <begin position="158"/>
        <end position="174"/>
    </location>
</feature>
<feature type="compositionally biased region" description="Polar residues" evidence="1">
    <location>
        <begin position="146"/>
        <end position="157"/>
    </location>
</feature>